<proteinExistence type="predicted"/>
<reference evidence="1 2" key="1">
    <citation type="submission" date="2014-04" db="EMBL/GenBank/DDBJ databases">
        <authorList>
            <consortium name="DOE Joint Genome Institute"/>
            <person name="Kuo A."/>
            <person name="Kohler A."/>
            <person name="Costa M.D."/>
            <person name="Nagy L.G."/>
            <person name="Floudas D."/>
            <person name="Copeland A."/>
            <person name="Barry K.W."/>
            <person name="Cichocki N."/>
            <person name="Veneault-Fourrey C."/>
            <person name="LaButti K."/>
            <person name="Lindquist E.A."/>
            <person name="Lipzen A."/>
            <person name="Lundell T."/>
            <person name="Morin E."/>
            <person name="Murat C."/>
            <person name="Sun H."/>
            <person name="Tunlid A."/>
            <person name="Henrissat B."/>
            <person name="Grigoriev I.V."/>
            <person name="Hibbett D.S."/>
            <person name="Martin F."/>
            <person name="Nordberg H.P."/>
            <person name="Cantor M.N."/>
            <person name="Hua S.X."/>
        </authorList>
    </citation>
    <scope>NUCLEOTIDE SEQUENCE [LARGE SCALE GENOMIC DNA]</scope>
    <source>
        <strain evidence="1 2">Marx 270</strain>
    </source>
</reference>
<dbReference type="InParanoid" id="A0A0C3N4C2"/>
<sequence length="420" mass="46271">MSREDIVPTLLGLARRSDDFVAPAAVEVVCPIAADESMRATLLESGALSLFNDMLRKRSDAVMEAGAKGLATFAKHDEQAIVKSGLLMKLAKDARSPRASHRDGSIRGLVALNAEIPVLVQRALDEARTVSDLISQLRKKSHALPAASALLHLMAIDHLVDMVTKSEAPGYILNMLKRRWFDGDNGEDGVGVLQRVLEIGPLRAAILDLGTVDALQSMLAGENSDTVYAGLQYLREVIKHDDGKSITCRESMISPLLKALARPHLPSQRNAAAILRAAFIHNEYLRPVIVEGLLSKLGSRKAAELLGVTTALRVLSFDQEVRDAVITNTNFWGLSHDYYNILKLEYDKTGPNFREVYQSVGFLIKCVQGVVSHRQPDDSQWLESAPYEFRKDHNTVLRLTNALERLSLPLSTLFNALGRH</sequence>
<gene>
    <name evidence="1" type="ORF">M404DRAFT_1007141</name>
</gene>
<dbReference type="Gene3D" id="1.25.10.10">
    <property type="entry name" value="Leucine-rich Repeat Variant"/>
    <property type="match status" value="2"/>
</dbReference>
<dbReference type="EMBL" id="KN832059">
    <property type="protein sequence ID" value="KIN95869.1"/>
    <property type="molecule type" value="Genomic_DNA"/>
</dbReference>
<organism evidence="1 2">
    <name type="scientific">Pisolithus tinctorius Marx 270</name>
    <dbReference type="NCBI Taxonomy" id="870435"/>
    <lineage>
        <taxon>Eukaryota</taxon>
        <taxon>Fungi</taxon>
        <taxon>Dikarya</taxon>
        <taxon>Basidiomycota</taxon>
        <taxon>Agaricomycotina</taxon>
        <taxon>Agaricomycetes</taxon>
        <taxon>Agaricomycetidae</taxon>
        <taxon>Boletales</taxon>
        <taxon>Sclerodermatineae</taxon>
        <taxon>Pisolithaceae</taxon>
        <taxon>Pisolithus</taxon>
    </lineage>
</organism>
<evidence type="ECO:0000313" key="1">
    <source>
        <dbReference type="EMBL" id="KIN95869.1"/>
    </source>
</evidence>
<dbReference type="AlphaFoldDB" id="A0A0C3N4C2"/>
<name>A0A0C3N4C2_PISTI</name>
<dbReference type="SUPFAM" id="SSF48371">
    <property type="entry name" value="ARM repeat"/>
    <property type="match status" value="1"/>
</dbReference>
<keyword evidence="2" id="KW-1185">Reference proteome</keyword>
<dbReference type="OrthoDB" id="2639093at2759"/>
<protein>
    <submittedName>
        <fullName evidence="1">Uncharacterized protein</fullName>
    </submittedName>
</protein>
<dbReference type="InterPro" id="IPR011989">
    <property type="entry name" value="ARM-like"/>
</dbReference>
<reference evidence="2" key="2">
    <citation type="submission" date="2015-01" db="EMBL/GenBank/DDBJ databases">
        <title>Evolutionary Origins and Diversification of the Mycorrhizal Mutualists.</title>
        <authorList>
            <consortium name="DOE Joint Genome Institute"/>
            <consortium name="Mycorrhizal Genomics Consortium"/>
            <person name="Kohler A."/>
            <person name="Kuo A."/>
            <person name="Nagy L.G."/>
            <person name="Floudas D."/>
            <person name="Copeland A."/>
            <person name="Barry K.W."/>
            <person name="Cichocki N."/>
            <person name="Veneault-Fourrey C."/>
            <person name="LaButti K."/>
            <person name="Lindquist E.A."/>
            <person name="Lipzen A."/>
            <person name="Lundell T."/>
            <person name="Morin E."/>
            <person name="Murat C."/>
            <person name="Riley R."/>
            <person name="Ohm R."/>
            <person name="Sun H."/>
            <person name="Tunlid A."/>
            <person name="Henrissat B."/>
            <person name="Grigoriev I.V."/>
            <person name="Hibbett D.S."/>
            <person name="Martin F."/>
        </authorList>
    </citation>
    <scope>NUCLEOTIDE SEQUENCE [LARGE SCALE GENOMIC DNA]</scope>
    <source>
        <strain evidence="2">Marx 270</strain>
    </source>
</reference>
<accession>A0A0C3N4C2</accession>
<dbReference type="Proteomes" id="UP000054217">
    <property type="component" value="Unassembled WGS sequence"/>
</dbReference>
<dbReference type="InterPro" id="IPR016024">
    <property type="entry name" value="ARM-type_fold"/>
</dbReference>
<dbReference type="HOGENOM" id="CLU_674553_0_0_1"/>
<evidence type="ECO:0000313" key="2">
    <source>
        <dbReference type="Proteomes" id="UP000054217"/>
    </source>
</evidence>